<reference evidence="2" key="1">
    <citation type="submission" date="2022-09" db="EMBL/GenBank/DDBJ databases">
        <authorList>
            <person name="Li Z.-J."/>
        </authorList>
    </citation>
    <scope>NUCLEOTIDE SEQUENCE</scope>
    <source>
        <strain evidence="2">TGB11</strain>
    </source>
</reference>
<dbReference type="Pfam" id="PF05170">
    <property type="entry name" value="AsmA"/>
    <property type="match status" value="1"/>
</dbReference>
<organism evidence="2 3">
    <name type="scientific">Salinivibrio kushneri</name>
    <dbReference type="NCBI Taxonomy" id="1908198"/>
    <lineage>
        <taxon>Bacteria</taxon>
        <taxon>Pseudomonadati</taxon>
        <taxon>Pseudomonadota</taxon>
        <taxon>Gammaproteobacteria</taxon>
        <taxon>Vibrionales</taxon>
        <taxon>Vibrionaceae</taxon>
        <taxon>Salinivibrio</taxon>
    </lineage>
</organism>
<protein>
    <submittedName>
        <fullName evidence="2">AsmA family protein</fullName>
    </submittedName>
</protein>
<gene>
    <name evidence="2" type="ORF">N8M53_12315</name>
</gene>
<dbReference type="AlphaFoldDB" id="A0AA47KKB5"/>
<sequence>MRILAKLFASFFILCVTALLVLAVLFQTRYSTALFHHAVSPLLPGDLSAKQVVYHWRQPLSLTLTQPNYHVGSQHWQADRLRIQLDATRLPRIHWLRIDGLSIDLTESTPPPSLEMLPASLQIGRVLFNDLDLIGPDWQARQVSAQLDEWQKGDSPWGSVRGRAQWEAKHIDWHGLTLSHALLDAKPSPKGWQLNGLSFQWQRAAFNAQGQWQPGALALSQLTISNAIVDSEQTQQRLREALSHWPSNTQLTIDRADVRQLSAETDQLSVNALNLSAEQLAFSPQSPWWHQPQLRTSFNADYIRWQGQTWEQPLGELERRGDNWIVNQLTSQWHEGFIALSGQFSPQDWQIDRLRANGLTLSRERLRPLISALPTWPQHISITDLSLKHNEWLALSPGFPVKVDGIDIDGRDLRLSRDQQWQLRDGTLTASASYASINQQWLAEPYLRLEAHDGHVNLRQLLLGFPDGQLAASGQWNINTPSQPWSAQVDGLQVPLSLYQAWFGWPLPLTGYHDLQGQWSGLAADVNSFKVGLNGHLAVTLLDAHAAVAPDKGWPARIAGWFQDTPGKQRQSQSFPFEKLSLKADRGDITGILQGDTSVSIDWPIYQTTTPRVR</sequence>
<feature type="domain" description="AsmA" evidence="1">
    <location>
        <begin position="291"/>
        <end position="541"/>
    </location>
</feature>
<proteinExistence type="predicted"/>
<dbReference type="EMBL" id="CP114588">
    <property type="protein sequence ID" value="WBA08556.1"/>
    <property type="molecule type" value="Genomic_DNA"/>
</dbReference>
<accession>A0AA47KKB5</accession>
<dbReference type="Proteomes" id="UP001164748">
    <property type="component" value="Chromosome"/>
</dbReference>
<dbReference type="RefSeq" id="WP_269578978.1">
    <property type="nucleotide sequence ID" value="NZ_CP114588.1"/>
</dbReference>
<name>A0AA47KKB5_9GAMM</name>
<evidence type="ECO:0000313" key="2">
    <source>
        <dbReference type="EMBL" id="WBA08556.1"/>
    </source>
</evidence>
<dbReference type="InterPro" id="IPR007844">
    <property type="entry name" value="AsmA"/>
</dbReference>
<evidence type="ECO:0000259" key="1">
    <source>
        <dbReference type="Pfam" id="PF05170"/>
    </source>
</evidence>
<evidence type="ECO:0000313" key="3">
    <source>
        <dbReference type="Proteomes" id="UP001164748"/>
    </source>
</evidence>